<dbReference type="SUPFAM" id="SSF54593">
    <property type="entry name" value="Glyoxalase/Bleomycin resistance protein/Dihydroxybiphenyl dioxygenase"/>
    <property type="match status" value="1"/>
</dbReference>
<evidence type="ECO:0000313" key="4">
    <source>
        <dbReference type="Proteomes" id="UP001305779"/>
    </source>
</evidence>
<keyword evidence="4" id="KW-1185">Reference proteome</keyword>
<evidence type="ECO:0000256" key="1">
    <source>
        <dbReference type="SAM" id="SignalP"/>
    </source>
</evidence>
<dbReference type="InterPro" id="IPR004360">
    <property type="entry name" value="Glyas_Fos-R_dOase_dom"/>
</dbReference>
<dbReference type="Proteomes" id="UP001305779">
    <property type="component" value="Unassembled WGS sequence"/>
</dbReference>
<reference evidence="3 4" key="1">
    <citation type="journal article" date="2023" name="G3 (Bethesda)">
        <title>A chromosome-level genome assembly of Zasmidium syzygii isolated from banana leaves.</title>
        <authorList>
            <person name="van Westerhoven A.C."/>
            <person name="Mehrabi R."/>
            <person name="Talebi R."/>
            <person name="Steentjes M.B.F."/>
            <person name="Corcolon B."/>
            <person name="Chong P.A."/>
            <person name="Kema G.H.J."/>
            <person name="Seidl M.F."/>
        </authorList>
    </citation>
    <scope>NUCLEOTIDE SEQUENCE [LARGE SCALE GENOMIC DNA]</scope>
    <source>
        <strain evidence="3 4">P124</strain>
    </source>
</reference>
<feature type="signal peptide" evidence="1">
    <location>
        <begin position="1"/>
        <end position="22"/>
    </location>
</feature>
<dbReference type="PANTHER" id="PTHR10374">
    <property type="entry name" value="LACTOYLGLUTATHIONE LYASE GLYOXALASE I"/>
    <property type="match status" value="1"/>
</dbReference>
<feature type="domain" description="VOC" evidence="2">
    <location>
        <begin position="49"/>
        <end position="228"/>
    </location>
</feature>
<organism evidence="3 4">
    <name type="scientific">Zasmidium cellare</name>
    <name type="common">Wine cellar mold</name>
    <name type="synonym">Racodium cellare</name>
    <dbReference type="NCBI Taxonomy" id="395010"/>
    <lineage>
        <taxon>Eukaryota</taxon>
        <taxon>Fungi</taxon>
        <taxon>Dikarya</taxon>
        <taxon>Ascomycota</taxon>
        <taxon>Pezizomycotina</taxon>
        <taxon>Dothideomycetes</taxon>
        <taxon>Dothideomycetidae</taxon>
        <taxon>Mycosphaerellales</taxon>
        <taxon>Mycosphaerellaceae</taxon>
        <taxon>Zasmidium</taxon>
    </lineage>
</organism>
<dbReference type="Gene3D" id="3.10.180.10">
    <property type="entry name" value="2,3-Dihydroxybiphenyl 1,2-Dioxygenase, domain 1"/>
    <property type="match status" value="1"/>
</dbReference>
<dbReference type="EMBL" id="JAXOVC010000010">
    <property type="protein sequence ID" value="KAK4496519.1"/>
    <property type="molecule type" value="Genomic_DNA"/>
</dbReference>
<dbReference type="PROSITE" id="PS51819">
    <property type="entry name" value="VOC"/>
    <property type="match status" value="1"/>
</dbReference>
<keyword evidence="1" id="KW-0732">Signal</keyword>
<proteinExistence type="predicted"/>
<dbReference type="InterPro" id="IPR029068">
    <property type="entry name" value="Glyas_Bleomycin-R_OHBP_Dase"/>
</dbReference>
<evidence type="ECO:0000313" key="3">
    <source>
        <dbReference type="EMBL" id="KAK4496519.1"/>
    </source>
</evidence>
<sequence length="230" mass="25261">MLYPTASLVALFTGFLLTIVRACAPPVNASNAFQLGQDGPADAVTLGYSLNHFSLLVNDIDASMHFYGRILGMRHVFTFRATPEFSINYLSFSQGGSNGTGYQTGEALFAQKTNTMGQLELIYREKCNRSYQSNIPATTQTENTFSHVGLVVPDIRSFQRRMEKFKVPILKRTGESSFDDEVRGARAFGVGSDIQQGRMAVRALAAIGFEQFVIVVDPDGNAVEVQPEQV</sequence>
<dbReference type="InterPro" id="IPR037523">
    <property type="entry name" value="VOC_core"/>
</dbReference>
<name>A0ABR0E517_ZASCE</name>
<dbReference type="PANTHER" id="PTHR10374:SF19">
    <property type="entry name" value="LYASE (GLO1), PUTATIVE (AFU_ORTHOLOGUE AFUA_2G13550)-RELATED"/>
    <property type="match status" value="1"/>
</dbReference>
<protein>
    <recommendedName>
        <fullName evidence="2">VOC domain-containing protein</fullName>
    </recommendedName>
</protein>
<accession>A0ABR0E517</accession>
<evidence type="ECO:0000259" key="2">
    <source>
        <dbReference type="PROSITE" id="PS51819"/>
    </source>
</evidence>
<comment type="caution">
    <text evidence="3">The sequence shown here is derived from an EMBL/GenBank/DDBJ whole genome shotgun (WGS) entry which is preliminary data.</text>
</comment>
<feature type="chain" id="PRO_5045514802" description="VOC domain-containing protein" evidence="1">
    <location>
        <begin position="23"/>
        <end position="230"/>
    </location>
</feature>
<dbReference type="Pfam" id="PF00903">
    <property type="entry name" value="Glyoxalase"/>
    <property type="match status" value="1"/>
</dbReference>
<gene>
    <name evidence="3" type="ORF">PRZ48_012499</name>
</gene>